<comment type="caution">
    <text evidence="5">The sequence shown here is derived from an EMBL/GenBank/DDBJ whole genome shotgun (WGS) entry which is preliminary data.</text>
</comment>
<keyword evidence="2" id="KW-0201">Cytochrome c-type biogenesis</keyword>
<dbReference type="GO" id="GO:0017004">
    <property type="term" value="P:cytochrome complex assembly"/>
    <property type="evidence" value="ECO:0007669"/>
    <property type="project" value="UniProtKB-KW"/>
</dbReference>
<dbReference type="SUPFAM" id="SSF52833">
    <property type="entry name" value="Thioredoxin-like"/>
    <property type="match status" value="1"/>
</dbReference>
<dbReference type="GO" id="GO:0016491">
    <property type="term" value="F:oxidoreductase activity"/>
    <property type="evidence" value="ECO:0007669"/>
    <property type="project" value="InterPro"/>
</dbReference>
<dbReference type="CDD" id="cd02966">
    <property type="entry name" value="TlpA_like_family"/>
    <property type="match status" value="1"/>
</dbReference>
<evidence type="ECO:0000256" key="2">
    <source>
        <dbReference type="ARBA" id="ARBA00022748"/>
    </source>
</evidence>
<evidence type="ECO:0000256" key="1">
    <source>
        <dbReference type="ARBA" id="ARBA00004196"/>
    </source>
</evidence>
<keyword evidence="6" id="KW-1185">Reference proteome</keyword>
<dbReference type="InterPro" id="IPR036249">
    <property type="entry name" value="Thioredoxin-like_sf"/>
</dbReference>
<dbReference type="GO" id="GO:0030313">
    <property type="term" value="C:cell envelope"/>
    <property type="evidence" value="ECO:0007669"/>
    <property type="project" value="UniProtKB-SubCell"/>
</dbReference>
<reference evidence="5 6" key="1">
    <citation type="submission" date="2014-10" db="EMBL/GenBank/DDBJ databases">
        <title>Pedobacter Kyungheensis.</title>
        <authorList>
            <person name="Anderson B.M."/>
            <person name="Newman J.D."/>
        </authorList>
    </citation>
    <scope>NUCLEOTIDE SEQUENCE [LARGE SCALE GENOMIC DNA]</scope>
    <source>
        <strain evidence="5 6">KACC 16221</strain>
    </source>
</reference>
<dbReference type="PROSITE" id="PS00194">
    <property type="entry name" value="THIOREDOXIN_1"/>
    <property type="match status" value="1"/>
</dbReference>
<name>A0A0C1FWJ2_9SPHI</name>
<accession>A0A0C1FWJ2</accession>
<dbReference type="InterPro" id="IPR013740">
    <property type="entry name" value="Redoxin"/>
</dbReference>
<keyword evidence="3" id="KW-0676">Redox-active center</keyword>
<evidence type="ECO:0000313" key="5">
    <source>
        <dbReference type="EMBL" id="KIA96218.1"/>
    </source>
</evidence>
<dbReference type="Gene3D" id="3.40.30.10">
    <property type="entry name" value="Glutaredoxin"/>
    <property type="match status" value="1"/>
</dbReference>
<evidence type="ECO:0000313" key="6">
    <source>
        <dbReference type="Proteomes" id="UP000031246"/>
    </source>
</evidence>
<gene>
    <name evidence="5" type="ORF">OC25_03830</name>
</gene>
<dbReference type="PANTHER" id="PTHR42852:SF17">
    <property type="entry name" value="THIOREDOXIN-LIKE PROTEIN HI_1115"/>
    <property type="match status" value="1"/>
</dbReference>
<protein>
    <recommendedName>
        <fullName evidence="4">Thioredoxin domain-containing protein</fullName>
    </recommendedName>
</protein>
<dbReference type="Pfam" id="PF08534">
    <property type="entry name" value="Redoxin"/>
    <property type="match status" value="1"/>
</dbReference>
<dbReference type="PROSITE" id="PS51352">
    <property type="entry name" value="THIOREDOXIN_2"/>
    <property type="match status" value="1"/>
</dbReference>
<comment type="subcellular location">
    <subcellularLocation>
        <location evidence="1">Cell envelope</location>
    </subcellularLocation>
</comment>
<feature type="domain" description="Thioredoxin" evidence="4">
    <location>
        <begin position="29"/>
        <end position="172"/>
    </location>
</feature>
<dbReference type="Proteomes" id="UP000031246">
    <property type="component" value="Unassembled WGS sequence"/>
</dbReference>
<dbReference type="OrthoDB" id="793244at2"/>
<dbReference type="InterPro" id="IPR017937">
    <property type="entry name" value="Thioredoxin_CS"/>
</dbReference>
<dbReference type="InterPro" id="IPR013766">
    <property type="entry name" value="Thioredoxin_domain"/>
</dbReference>
<organism evidence="5 6">
    <name type="scientific">Pedobacter kyungheensis</name>
    <dbReference type="NCBI Taxonomy" id="1069985"/>
    <lineage>
        <taxon>Bacteria</taxon>
        <taxon>Pseudomonadati</taxon>
        <taxon>Bacteroidota</taxon>
        <taxon>Sphingobacteriia</taxon>
        <taxon>Sphingobacteriales</taxon>
        <taxon>Sphingobacteriaceae</taxon>
        <taxon>Pedobacter</taxon>
    </lineage>
</organism>
<dbReference type="InterPro" id="IPR050553">
    <property type="entry name" value="Thioredoxin_ResA/DsbE_sf"/>
</dbReference>
<dbReference type="RefSeq" id="WP_039471936.1">
    <property type="nucleotide sequence ID" value="NZ_JSYN01000003.1"/>
</dbReference>
<evidence type="ECO:0000259" key="4">
    <source>
        <dbReference type="PROSITE" id="PS51352"/>
    </source>
</evidence>
<proteinExistence type="predicted"/>
<dbReference type="PANTHER" id="PTHR42852">
    <property type="entry name" value="THIOL:DISULFIDE INTERCHANGE PROTEIN DSBE"/>
    <property type="match status" value="1"/>
</dbReference>
<sequence length="448" mass="52179">MAIKKLIPFFILFLTDPFSGSGQQKTVPLKIGDRLTDLEFTAHSGRRINIQELYTRGPLIIDFWATWCVPCLKEIRYTDSLSRKFPGRFSVLLVSMQDRENIKAFLDRPANKDLIHLAPNMLSGDTLFNQLFPHRSIPHNIWIDTQGTVRAVTGSEDITEKNILDFAANLPMLKVRGKKENLDFKRGEPFHLGDSTFTYRSIVSPYIEGLPSGQLSSQKGERREYFQYNQNLLQALWAAYSGFNPGIRWEMVVLSTRDSSRYMSPKLHDRAFLKKYGYEDRKAWEEKNLFCYALTLPKPVPDAIFSSYIFSDMERQFRIKTTISERNIHCVVVTSGQKRPKKSLDRHRKPEITFTPERRLIVKNSTLTELLDFLFRRLPPERLPYPFNDRSGYPEDFRFDLEEDYSKEPEVLKNGMTAEIFFRRLSHYGLNFTAEIVPYPVLVISDPE</sequence>
<dbReference type="EMBL" id="JSYN01000003">
    <property type="protein sequence ID" value="KIA96218.1"/>
    <property type="molecule type" value="Genomic_DNA"/>
</dbReference>
<evidence type="ECO:0000256" key="3">
    <source>
        <dbReference type="ARBA" id="ARBA00023284"/>
    </source>
</evidence>
<dbReference type="AlphaFoldDB" id="A0A0C1FWJ2"/>